<reference evidence="2 3" key="1">
    <citation type="journal article" date="2016" name="Mol. Biol. Evol.">
        <title>Comparative Genomics of Early-Diverging Mushroom-Forming Fungi Provides Insights into the Origins of Lignocellulose Decay Capabilities.</title>
        <authorList>
            <person name="Nagy L.G."/>
            <person name="Riley R."/>
            <person name="Tritt A."/>
            <person name="Adam C."/>
            <person name="Daum C."/>
            <person name="Floudas D."/>
            <person name="Sun H."/>
            <person name="Yadav J.S."/>
            <person name="Pangilinan J."/>
            <person name="Larsson K.H."/>
            <person name="Matsuura K."/>
            <person name="Barry K."/>
            <person name="Labutti K."/>
            <person name="Kuo R."/>
            <person name="Ohm R.A."/>
            <person name="Bhattacharya S.S."/>
            <person name="Shirouzu T."/>
            <person name="Yoshinaga Y."/>
            <person name="Martin F.M."/>
            <person name="Grigoriev I.V."/>
            <person name="Hibbett D.S."/>
        </authorList>
    </citation>
    <scope>NUCLEOTIDE SEQUENCE [LARGE SCALE GENOMIC DNA]</scope>
    <source>
        <strain evidence="2 3">CBS 109695</strain>
    </source>
</reference>
<evidence type="ECO:0008006" key="4">
    <source>
        <dbReference type="Google" id="ProtNLM"/>
    </source>
</evidence>
<feature type="signal peptide" evidence="1">
    <location>
        <begin position="1"/>
        <end position="18"/>
    </location>
</feature>
<dbReference type="Proteomes" id="UP000076532">
    <property type="component" value="Unassembled WGS sequence"/>
</dbReference>
<evidence type="ECO:0000313" key="3">
    <source>
        <dbReference type="Proteomes" id="UP000076532"/>
    </source>
</evidence>
<keyword evidence="1" id="KW-0732">Signal</keyword>
<keyword evidence="3" id="KW-1185">Reference proteome</keyword>
<name>A0A166QLG7_9AGAM</name>
<proteinExistence type="predicted"/>
<protein>
    <recommendedName>
        <fullName evidence="4">Ricin B lectin domain-containing protein</fullName>
    </recommendedName>
</protein>
<dbReference type="OrthoDB" id="3277329at2759"/>
<evidence type="ECO:0000313" key="2">
    <source>
        <dbReference type="EMBL" id="KZP27288.1"/>
    </source>
</evidence>
<evidence type="ECO:0000256" key="1">
    <source>
        <dbReference type="SAM" id="SignalP"/>
    </source>
</evidence>
<sequence length="200" mass="21112">MKFTFFVALASVLVAAQAVTIADRSADSTECFTTHTGYLVEDKDFGINSENLIVWPYNATNPKIKLSLQACPQLSPTYGAYIYPTQYFGRLVAVATSTIPANQCLTATPSPSNANILHGKLQACGSAYVPAADQVWGYTENDFGNEILFAGQTGCSDGTGTIVDSTAGDPVVTKGSSLWQLQCIDQPGGASTFGLSGTWS</sequence>
<organism evidence="2 3">
    <name type="scientific">Athelia psychrophila</name>
    <dbReference type="NCBI Taxonomy" id="1759441"/>
    <lineage>
        <taxon>Eukaryota</taxon>
        <taxon>Fungi</taxon>
        <taxon>Dikarya</taxon>
        <taxon>Basidiomycota</taxon>
        <taxon>Agaricomycotina</taxon>
        <taxon>Agaricomycetes</taxon>
        <taxon>Agaricomycetidae</taxon>
        <taxon>Atheliales</taxon>
        <taxon>Atheliaceae</taxon>
        <taxon>Athelia</taxon>
    </lineage>
</organism>
<accession>A0A166QLG7</accession>
<gene>
    <name evidence="2" type="ORF">FIBSPDRAFT_853529</name>
</gene>
<feature type="chain" id="PRO_5007878753" description="Ricin B lectin domain-containing protein" evidence="1">
    <location>
        <begin position="19"/>
        <end position="200"/>
    </location>
</feature>
<dbReference type="EMBL" id="KV417509">
    <property type="protein sequence ID" value="KZP27288.1"/>
    <property type="molecule type" value="Genomic_DNA"/>
</dbReference>
<dbReference type="AlphaFoldDB" id="A0A166QLG7"/>